<evidence type="ECO:0000313" key="3">
    <source>
        <dbReference type="Proteomes" id="UP000620124"/>
    </source>
</evidence>
<reference evidence="2" key="1">
    <citation type="submission" date="2020-05" db="EMBL/GenBank/DDBJ databases">
        <title>Mycena genomes resolve the evolution of fungal bioluminescence.</title>
        <authorList>
            <person name="Tsai I.J."/>
        </authorList>
    </citation>
    <scope>NUCLEOTIDE SEQUENCE</scope>
    <source>
        <strain evidence="2">CCC161011</strain>
    </source>
</reference>
<sequence length="105" mass="10877">MPSVKGTISSQNGSKFVATFIIDEIQYIYSGSLNPNAGAFNVTKATLTYDSTDDLTSTRSYTGQVGISKVTLNIRNGPVAAGPLPDDGLIDPASTVSGTGTWTTA</sequence>
<feature type="compositionally biased region" description="Polar residues" evidence="1">
    <location>
        <begin position="94"/>
        <end position="105"/>
    </location>
</feature>
<proteinExistence type="predicted"/>
<accession>A0A8H6XKL0</accession>
<comment type="caution">
    <text evidence="2">The sequence shown here is derived from an EMBL/GenBank/DDBJ whole genome shotgun (WGS) entry which is preliminary data.</text>
</comment>
<protein>
    <submittedName>
        <fullName evidence="2">Uncharacterized protein</fullName>
    </submittedName>
</protein>
<name>A0A8H6XKL0_9AGAR</name>
<dbReference type="Proteomes" id="UP000620124">
    <property type="component" value="Unassembled WGS sequence"/>
</dbReference>
<gene>
    <name evidence="2" type="ORF">MVEN_01809000</name>
</gene>
<dbReference type="EMBL" id="JACAZI010000017">
    <property type="protein sequence ID" value="KAF7342211.1"/>
    <property type="molecule type" value="Genomic_DNA"/>
</dbReference>
<keyword evidence="3" id="KW-1185">Reference proteome</keyword>
<evidence type="ECO:0000256" key="1">
    <source>
        <dbReference type="SAM" id="MobiDB-lite"/>
    </source>
</evidence>
<dbReference type="AlphaFoldDB" id="A0A8H6XKL0"/>
<organism evidence="2 3">
    <name type="scientific">Mycena venus</name>
    <dbReference type="NCBI Taxonomy" id="2733690"/>
    <lineage>
        <taxon>Eukaryota</taxon>
        <taxon>Fungi</taxon>
        <taxon>Dikarya</taxon>
        <taxon>Basidiomycota</taxon>
        <taxon>Agaricomycotina</taxon>
        <taxon>Agaricomycetes</taxon>
        <taxon>Agaricomycetidae</taxon>
        <taxon>Agaricales</taxon>
        <taxon>Marasmiineae</taxon>
        <taxon>Mycenaceae</taxon>
        <taxon>Mycena</taxon>
    </lineage>
</organism>
<dbReference type="OrthoDB" id="2998325at2759"/>
<feature type="region of interest" description="Disordered" evidence="1">
    <location>
        <begin position="83"/>
        <end position="105"/>
    </location>
</feature>
<evidence type="ECO:0000313" key="2">
    <source>
        <dbReference type="EMBL" id="KAF7342211.1"/>
    </source>
</evidence>